<sequence>MICDEARERLVGQLRQLDARELVDVLREVLPLHDESEGSYRATLILAQATLWARDAPEEDHDPADLSAVAWPDRAYYGNRLGPDQGFWEDGQCKTCGLPVTSNAKRAQCPACGSACQLT</sequence>
<proteinExistence type="predicted"/>
<keyword evidence="2" id="KW-1185">Reference proteome</keyword>
<accession>A0A8J7GPK5</accession>
<evidence type="ECO:0000313" key="1">
    <source>
        <dbReference type="EMBL" id="MBG6134521.1"/>
    </source>
</evidence>
<dbReference type="Proteomes" id="UP000622552">
    <property type="component" value="Unassembled WGS sequence"/>
</dbReference>
<name>A0A8J7GPK5_9ACTN</name>
<gene>
    <name evidence="1" type="ORF">IW245_000715</name>
</gene>
<comment type="caution">
    <text evidence="1">The sequence shown here is derived from an EMBL/GenBank/DDBJ whole genome shotgun (WGS) entry which is preliminary data.</text>
</comment>
<evidence type="ECO:0000313" key="2">
    <source>
        <dbReference type="Proteomes" id="UP000622552"/>
    </source>
</evidence>
<organism evidence="1 2">
    <name type="scientific">Longispora fulva</name>
    <dbReference type="NCBI Taxonomy" id="619741"/>
    <lineage>
        <taxon>Bacteria</taxon>
        <taxon>Bacillati</taxon>
        <taxon>Actinomycetota</taxon>
        <taxon>Actinomycetes</taxon>
        <taxon>Micromonosporales</taxon>
        <taxon>Micromonosporaceae</taxon>
        <taxon>Longispora</taxon>
    </lineage>
</organism>
<dbReference type="AlphaFoldDB" id="A0A8J7GPK5"/>
<dbReference type="RefSeq" id="WP_197001746.1">
    <property type="nucleotide sequence ID" value="NZ_BONS01000027.1"/>
</dbReference>
<protein>
    <submittedName>
        <fullName evidence="1">Uncharacterized protein</fullName>
    </submittedName>
</protein>
<reference evidence="1" key="1">
    <citation type="submission" date="2020-11" db="EMBL/GenBank/DDBJ databases">
        <title>Sequencing the genomes of 1000 actinobacteria strains.</title>
        <authorList>
            <person name="Klenk H.-P."/>
        </authorList>
    </citation>
    <scope>NUCLEOTIDE SEQUENCE</scope>
    <source>
        <strain evidence="1">DSM 45356</strain>
    </source>
</reference>
<dbReference type="EMBL" id="JADOUF010000001">
    <property type="protein sequence ID" value="MBG6134521.1"/>
    <property type="molecule type" value="Genomic_DNA"/>
</dbReference>